<dbReference type="GO" id="GO:0046872">
    <property type="term" value="F:metal ion binding"/>
    <property type="evidence" value="ECO:0007669"/>
    <property type="project" value="UniProtKB-KW"/>
</dbReference>
<keyword evidence="4" id="KW-0500">Molybdenum</keyword>
<feature type="signal peptide" evidence="6">
    <location>
        <begin position="1"/>
        <end position="28"/>
    </location>
</feature>
<dbReference type="InterPro" id="IPR005950">
    <property type="entry name" value="ModA"/>
</dbReference>
<evidence type="ECO:0000313" key="7">
    <source>
        <dbReference type="EMBL" id="SDO38847.1"/>
    </source>
</evidence>
<reference evidence="7 8" key="1">
    <citation type="submission" date="2016-10" db="EMBL/GenBank/DDBJ databases">
        <authorList>
            <person name="de Groot N.N."/>
        </authorList>
    </citation>
    <scope>NUCLEOTIDE SEQUENCE [LARGE SCALE GENOMIC DNA]</scope>
    <source>
        <strain evidence="8">P4-7,KCTC 19426,CECT 7604</strain>
    </source>
</reference>
<name>A0A1H0J541_9ACTN</name>
<dbReference type="PANTHER" id="PTHR30632:SF0">
    <property type="entry name" value="SULFATE-BINDING PROTEIN"/>
    <property type="match status" value="1"/>
</dbReference>
<gene>
    <name evidence="7" type="ORF">SAMN04515671_0783</name>
</gene>
<evidence type="ECO:0000256" key="2">
    <source>
        <dbReference type="ARBA" id="ARBA00022723"/>
    </source>
</evidence>
<organism evidence="7 8">
    <name type="scientific">Nakamurella panacisegetis</name>
    <dbReference type="NCBI Taxonomy" id="1090615"/>
    <lineage>
        <taxon>Bacteria</taxon>
        <taxon>Bacillati</taxon>
        <taxon>Actinomycetota</taxon>
        <taxon>Actinomycetes</taxon>
        <taxon>Nakamurellales</taxon>
        <taxon>Nakamurellaceae</taxon>
        <taxon>Nakamurella</taxon>
    </lineage>
</organism>
<keyword evidence="2 4" id="KW-0479">Metal-binding</keyword>
<dbReference type="Proteomes" id="UP000198741">
    <property type="component" value="Chromosome I"/>
</dbReference>
<dbReference type="GO" id="GO:0030973">
    <property type="term" value="F:molybdate ion binding"/>
    <property type="evidence" value="ECO:0007669"/>
    <property type="project" value="TreeGrafter"/>
</dbReference>
<dbReference type="EMBL" id="LT629710">
    <property type="protein sequence ID" value="SDO38847.1"/>
    <property type="molecule type" value="Genomic_DNA"/>
</dbReference>
<feature type="chain" id="PRO_5038470956" evidence="6">
    <location>
        <begin position="29"/>
        <end position="282"/>
    </location>
</feature>
<feature type="binding site" evidence="4">
    <location>
        <position position="198"/>
    </location>
    <ligand>
        <name>molybdate</name>
        <dbReference type="ChEBI" id="CHEBI:36264"/>
    </ligand>
</feature>
<dbReference type="InterPro" id="IPR050682">
    <property type="entry name" value="ModA/WtpA"/>
</dbReference>
<evidence type="ECO:0000256" key="4">
    <source>
        <dbReference type="PIRSR" id="PIRSR004846-1"/>
    </source>
</evidence>
<evidence type="ECO:0000256" key="3">
    <source>
        <dbReference type="ARBA" id="ARBA00022729"/>
    </source>
</evidence>
<dbReference type="Pfam" id="PF13531">
    <property type="entry name" value="SBP_bac_11"/>
    <property type="match status" value="1"/>
</dbReference>
<dbReference type="AlphaFoldDB" id="A0A1H0J541"/>
<dbReference type="RefSeq" id="WP_231988341.1">
    <property type="nucleotide sequence ID" value="NZ_LT629710.1"/>
</dbReference>
<dbReference type="STRING" id="1090615.SAMN04515671_0783"/>
<evidence type="ECO:0000313" key="8">
    <source>
        <dbReference type="Proteomes" id="UP000198741"/>
    </source>
</evidence>
<dbReference type="PIRSF" id="PIRSF004846">
    <property type="entry name" value="ModA"/>
    <property type="match status" value="1"/>
</dbReference>
<comment type="similarity">
    <text evidence="1">Belongs to the bacterial solute-binding protein ModA family.</text>
</comment>
<accession>A0A1H0J541</accession>
<feature type="binding site" evidence="4">
    <location>
        <position position="216"/>
    </location>
    <ligand>
        <name>molybdate</name>
        <dbReference type="ChEBI" id="CHEBI:36264"/>
    </ligand>
</feature>
<feature type="region of interest" description="Disordered" evidence="5">
    <location>
        <begin position="26"/>
        <end position="54"/>
    </location>
</feature>
<protein>
    <submittedName>
        <fullName evidence="7">Molybdate transport system substrate-binding protein</fullName>
    </submittedName>
</protein>
<dbReference type="NCBIfam" id="TIGR01256">
    <property type="entry name" value="modA"/>
    <property type="match status" value="1"/>
</dbReference>
<dbReference type="GO" id="GO:0015689">
    <property type="term" value="P:molybdate ion transport"/>
    <property type="evidence" value="ECO:0007669"/>
    <property type="project" value="InterPro"/>
</dbReference>
<evidence type="ECO:0000256" key="1">
    <source>
        <dbReference type="ARBA" id="ARBA00009175"/>
    </source>
</evidence>
<sequence>MSSRRSNLTRLVSALAVASLALSACSSASGSSTPGSSSGSDSSVAGSAAGSSAPALSGTLKVDAAASLKKTFDKLSAEFEKEHPGVKVIASYDGSAVLATQLIGGAPVDVFASADDKNMTKVTDQKLITSKPVEFATNRLQIAVAPGNPKKITGLQSLTASDLAVDLCAVAQPCGAAARTALAAAGVSVKPVSQESSVTAVLTKVESGDADAGLVYRTDVLGAGGKVTGLDFPEAAKAVNHYPIAALDAAPNAAAAKAFIALVTGAQGRKVLASAGFGAPGA</sequence>
<dbReference type="Gene3D" id="3.40.190.10">
    <property type="entry name" value="Periplasmic binding protein-like II"/>
    <property type="match status" value="2"/>
</dbReference>
<evidence type="ECO:0000256" key="5">
    <source>
        <dbReference type="SAM" id="MobiDB-lite"/>
    </source>
</evidence>
<dbReference type="SUPFAM" id="SSF53850">
    <property type="entry name" value="Periplasmic binding protein-like II"/>
    <property type="match status" value="1"/>
</dbReference>
<evidence type="ECO:0000256" key="6">
    <source>
        <dbReference type="SAM" id="SignalP"/>
    </source>
</evidence>
<keyword evidence="3 6" id="KW-0732">Signal</keyword>
<feature type="binding site" evidence="4">
    <location>
        <position position="67"/>
    </location>
    <ligand>
        <name>molybdate</name>
        <dbReference type="ChEBI" id="CHEBI:36264"/>
    </ligand>
</feature>
<dbReference type="PROSITE" id="PS51257">
    <property type="entry name" value="PROKAR_LIPOPROTEIN"/>
    <property type="match status" value="1"/>
</dbReference>
<feature type="binding site" evidence="4">
    <location>
        <position position="95"/>
    </location>
    <ligand>
        <name>molybdate</name>
        <dbReference type="ChEBI" id="CHEBI:36264"/>
    </ligand>
</feature>
<keyword evidence="8" id="KW-1185">Reference proteome</keyword>
<dbReference type="PANTHER" id="PTHR30632">
    <property type="entry name" value="MOLYBDATE-BINDING PERIPLASMIC PROTEIN"/>
    <property type="match status" value="1"/>
</dbReference>
<proteinExistence type="inferred from homology"/>